<evidence type="ECO:0000313" key="3">
    <source>
        <dbReference type="Proteomes" id="UP000595437"/>
    </source>
</evidence>
<feature type="non-terminal residue" evidence="2">
    <location>
        <position position="1"/>
    </location>
</feature>
<feature type="transmembrane region" description="Helical" evidence="1">
    <location>
        <begin position="247"/>
        <end position="264"/>
    </location>
</feature>
<dbReference type="AlphaFoldDB" id="A0A7T8HHI5"/>
<keyword evidence="1" id="KW-0812">Transmembrane</keyword>
<feature type="transmembrane region" description="Helical" evidence="1">
    <location>
        <begin position="464"/>
        <end position="484"/>
    </location>
</feature>
<reference evidence="3" key="1">
    <citation type="submission" date="2021-01" db="EMBL/GenBank/DDBJ databases">
        <title>Caligus Genome Assembly.</title>
        <authorList>
            <person name="Gallardo-Escarate C."/>
        </authorList>
    </citation>
    <scope>NUCLEOTIDE SEQUENCE [LARGE SCALE GENOMIC DNA]</scope>
</reference>
<protein>
    <submittedName>
        <fullName evidence="2">Uncharacterized protein</fullName>
    </submittedName>
</protein>
<feature type="transmembrane region" description="Helical" evidence="1">
    <location>
        <begin position="15"/>
        <end position="37"/>
    </location>
</feature>
<feature type="non-terminal residue" evidence="2">
    <location>
        <position position="493"/>
    </location>
</feature>
<evidence type="ECO:0000256" key="1">
    <source>
        <dbReference type="SAM" id="Phobius"/>
    </source>
</evidence>
<organism evidence="2 3">
    <name type="scientific">Caligus rogercresseyi</name>
    <name type="common">Sea louse</name>
    <dbReference type="NCBI Taxonomy" id="217165"/>
    <lineage>
        <taxon>Eukaryota</taxon>
        <taxon>Metazoa</taxon>
        <taxon>Ecdysozoa</taxon>
        <taxon>Arthropoda</taxon>
        <taxon>Crustacea</taxon>
        <taxon>Multicrustacea</taxon>
        <taxon>Hexanauplia</taxon>
        <taxon>Copepoda</taxon>
        <taxon>Siphonostomatoida</taxon>
        <taxon>Caligidae</taxon>
        <taxon>Caligus</taxon>
    </lineage>
</organism>
<feature type="transmembrane region" description="Helical" evidence="1">
    <location>
        <begin position="214"/>
        <end position="235"/>
    </location>
</feature>
<name>A0A7T8HHI5_CALRO</name>
<feature type="transmembrane region" description="Helical" evidence="1">
    <location>
        <begin position="276"/>
        <end position="296"/>
    </location>
</feature>
<keyword evidence="1" id="KW-1133">Transmembrane helix</keyword>
<feature type="transmembrane region" description="Helical" evidence="1">
    <location>
        <begin position="49"/>
        <end position="68"/>
    </location>
</feature>
<dbReference type="Proteomes" id="UP000595437">
    <property type="component" value="Chromosome 6"/>
</dbReference>
<keyword evidence="1" id="KW-0472">Membrane</keyword>
<feature type="transmembrane region" description="Helical" evidence="1">
    <location>
        <begin position="410"/>
        <end position="432"/>
    </location>
</feature>
<feature type="transmembrane region" description="Helical" evidence="1">
    <location>
        <begin position="385"/>
        <end position="404"/>
    </location>
</feature>
<accession>A0A7T8HHI5</accession>
<sequence length="493" mass="54386">ATSLSDLYLKDVNPYIYWPVLGLIAWGLCTFIIAPIYDMLAFKRLEGLLLLPLCIMTGMALSLSVFFIPNSSPHSTTSESQQEELLSLNSKAFFENSSILIMDENDCQRELSINDTKFTNCSLSCPLDLRICETFNYMILCLSDGSDLQFSKELKLISLPRGDELCGSEYKLRYADRVDMELAPGCKLECDTIAFWRTQSLPSPRLTEASDFKFYFASGLVLLVCLMFVTHGRHLVRESVKDLGDKYAYFLFGSVVVTTATPYIEDIPGNIDVSIYLLASLIASSLLLTVNLLCHIRGGHSSKALLKTPSPLKQLQILLVHYKLTFIQLILLSLCAGLSSSMRTDELYGGDKLLMSLHSTRGFILGLPLVAFMGDPLFKKFGSSSLLSSSLLAFGLEYISLGTLGPLPIAVIYFLLSPVSHGLGSFVVLKFAQGQEICLLPLSLFSCMGLFFVGKALASVVQGVLWEIVLGSTLLLVFAVIHLIKCKSRRGKL</sequence>
<feature type="transmembrane region" description="Helical" evidence="1">
    <location>
        <begin position="439"/>
        <end position="458"/>
    </location>
</feature>
<keyword evidence="3" id="KW-1185">Reference proteome</keyword>
<feature type="transmembrane region" description="Helical" evidence="1">
    <location>
        <begin position="317"/>
        <end position="339"/>
    </location>
</feature>
<feature type="transmembrane region" description="Helical" evidence="1">
    <location>
        <begin position="359"/>
        <end position="378"/>
    </location>
</feature>
<gene>
    <name evidence="2" type="ORF">FKW44_010375</name>
</gene>
<proteinExistence type="predicted"/>
<evidence type="ECO:0000313" key="2">
    <source>
        <dbReference type="EMBL" id="QQP49635.1"/>
    </source>
</evidence>
<dbReference type="EMBL" id="CP045895">
    <property type="protein sequence ID" value="QQP49635.1"/>
    <property type="molecule type" value="Genomic_DNA"/>
</dbReference>